<comment type="catalytic activity">
    <reaction evidence="9">
        <text>L-tyrosyl-[protein] + ATP = O-phospho-L-tyrosyl-[protein] + ADP + H(+)</text>
        <dbReference type="Rhea" id="RHEA:10596"/>
        <dbReference type="Rhea" id="RHEA-COMP:10136"/>
        <dbReference type="Rhea" id="RHEA-COMP:20101"/>
        <dbReference type="ChEBI" id="CHEBI:15378"/>
        <dbReference type="ChEBI" id="CHEBI:30616"/>
        <dbReference type="ChEBI" id="CHEBI:46858"/>
        <dbReference type="ChEBI" id="CHEBI:61978"/>
        <dbReference type="ChEBI" id="CHEBI:456216"/>
        <dbReference type="EC" id="2.7.12.2"/>
    </reaction>
</comment>
<feature type="compositionally biased region" description="Low complexity" evidence="11">
    <location>
        <begin position="458"/>
        <end position="474"/>
    </location>
</feature>
<dbReference type="InterPro" id="IPR000719">
    <property type="entry name" value="Prot_kinase_dom"/>
</dbReference>
<feature type="compositionally biased region" description="Basic and acidic residues" evidence="11">
    <location>
        <begin position="206"/>
        <end position="222"/>
    </location>
</feature>
<feature type="region of interest" description="Disordered" evidence="11">
    <location>
        <begin position="117"/>
        <end position="139"/>
    </location>
</feature>
<reference evidence="13 14" key="1">
    <citation type="journal article" date="2018" name="Mol. Biol. Evol.">
        <title>Analysis of the draft genome of the red seaweed Gracilariopsis chorda provides insights into genome size evolution in Rhodophyta.</title>
        <authorList>
            <person name="Lee J."/>
            <person name="Yang E.C."/>
            <person name="Graf L."/>
            <person name="Yang J.H."/>
            <person name="Qiu H."/>
            <person name="Zel Zion U."/>
            <person name="Chan C.X."/>
            <person name="Stephens T.G."/>
            <person name="Weber A.P.M."/>
            <person name="Boo G.H."/>
            <person name="Boo S.M."/>
            <person name="Kim K.M."/>
            <person name="Shin Y."/>
            <person name="Jung M."/>
            <person name="Lee S.J."/>
            <person name="Yim H.S."/>
            <person name="Lee J.H."/>
            <person name="Bhattacharya D."/>
            <person name="Yoon H.S."/>
        </authorList>
    </citation>
    <scope>NUCLEOTIDE SEQUENCE [LARGE SCALE GENOMIC DNA]</scope>
    <source>
        <strain evidence="13 14">SKKU-2015</strain>
        <tissue evidence="13">Whole body</tissue>
    </source>
</reference>
<dbReference type="PROSITE" id="PS50011">
    <property type="entry name" value="PROTEIN_KINASE_DOM"/>
    <property type="match status" value="1"/>
</dbReference>
<dbReference type="OrthoDB" id="4817at2759"/>
<evidence type="ECO:0000313" key="13">
    <source>
        <dbReference type="EMBL" id="PXF49041.1"/>
    </source>
</evidence>
<evidence type="ECO:0000256" key="5">
    <source>
        <dbReference type="ARBA" id="ARBA00038035"/>
    </source>
</evidence>
<dbReference type="Gene3D" id="1.10.510.10">
    <property type="entry name" value="Transferase(Phosphotransferase) domain 1"/>
    <property type="match status" value="1"/>
</dbReference>
<organism evidence="13 14">
    <name type="scientific">Gracilariopsis chorda</name>
    <dbReference type="NCBI Taxonomy" id="448386"/>
    <lineage>
        <taxon>Eukaryota</taxon>
        <taxon>Rhodophyta</taxon>
        <taxon>Florideophyceae</taxon>
        <taxon>Rhodymeniophycidae</taxon>
        <taxon>Gracilariales</taxon>
        <taxon>Gracilariaceae</taxon>
        <taxon>Gracilariopsis</taxon>
    </lineage>
</organism>
<dbReference type="InterPro" id="IPR008271">
    <property type="entry name" value="Ser/Thr_kinase_AS"/>
</dbReference>
<comment type="catalytic activity">
    <reaction evidence="8">
        <text>L-threonyl-[protein] + ATP = O-phospho-L-threonyl-[protein] + ADP + H(+)</text>
        <dbReference type="Rhea" id="RHEA:46608"/>
        <dbReference type="Rhea" id="RHEA-COMP:11060"/>
        <dbReference type="Rhea" id="RHEA-COMP:11605"/>
        <dbReference type="ChEBI" id="CHEBI:15378"/>
        <dbReference type="ChEBI" id="CHEBI:30013"/>
        <dbReference type="ChEBI" id="CHEBI:30616"/>
        <dbReference type="ChEBI" id="CHEBI:61977"/>
        <dbReference type="ChEBI" id="CHEBI:456216"/>
        <dbReference type="EC" id="2.7.12.2"/>
    </reaction>
</comment>
<keyword evidence="1" id="KW-0808">Transferase</keyword>
<evidence type="ECO:0000256" key="8">
    <source>
        <dbReference type="ARBA" id="ARBA00049299"/>
    </source>
</evidence>
<evidence type="ECO:0000256" key="7">
    <source>
        <dbReference type="ARBA" id="ARBA00049014"/>
    </source>
</evidence>
<keyword evidence="2 10" id="KW-0547">Nucleotide-binding</keyword>
<keyword evidence="14" id="KW-1185">Reference proteome</keyword>
<evidence type="ECO:0000256" key="4">
    <source>
        <dbReference type="ARBA" id="ARBA00022840"/>
    </source>
</evidence>
<name>A0A2V3J3M0_9FLOR</name>
<dbReference type="InterPro" id="IPR017441">
    <property type="entry name" value="Protein_kinase_ATP_BS"/>
</dbReference>
<dbReference type="Proteomes" id="UP000247409">
    <property type="component" value="Unassembled WGS sequence"/>
</dbReference>
<feature type="compositionally biased region" description="Basic and acidic residues" evidence="11">
    <location>
        <begin position="261"/>
        <end position="273"/>
    </location>
</feature>
<feature type="compositionally biased region" description="Basic and acidic residues" evidence="11">
    <location>
        <begin position="925"/>
        <end position="936"/>
    </location>
</feature>
<dbReference type="EMBL" id="NBIV01000009">
    <property type="protein sequence ID" value="PXF49041.1"/>
    <property type="molecule type" value="Genomic_DNA"/>
</dbReference>
<dbReference type="GO" id="GO:0005524">
    <property type="term" value="F:ATP binding"/>
    <property type="evidence" value="ECO:0007669"/>
    <property type="project" value="UniProtKB-UniRule"/>
</dbReference>
<comment type="caution">
    <text evidence="13">The sequence shown here is derived from an EMBL/GenBank/DDBJ whole genome shotgun (WGS) entry which is preliminary data.</text>
</comment>
<feature type="compositionally biased region" description="Polar residues" evidence="11">
    <location>
        <begin position="1"/>
        <end position="40"/>
    </location>
</feature>
<dbReference type="AlphaFoldDB" id="A0A2V3J3M0"/>
<feature type="domain" description="Protein kinase" evidence="12">
    <location>
        <begin position="621"/>
        <end position="886"/>
    </location>
</feature>
<dbReference type="STRING" id="448386.A0A2V3J3M0"/>
<feature type="region of interest" description="Disordered" evidence="11">
    <location>
        <begin position="914"/>
        <end position="936"/>
    </location>
</feature>
<feature type="region of interest" description="Disordered" evidence="11">
    <location>
        <begin position="1"/>
        <end position="88"/>
    </location>
</feature>
<gene>
    <name evidence="13" type="ORF">BWQ96_01179</name>
</gene>
<dbReference type="SMART" id="SM00220">
    <property type="entry name" value="S_TKc"/>
    <property type="match status" value="1"/>
</dbReference>
<feature type="compositionally biased region" description="Basic and acidic residues" evidence="11">
    <location>
        <begin position="117"/>
        <end position="131"/>
    </location>
</feature>
<comment type="catalytic activity">
    <reaction evidence="7">
        <text>L-seryl-[protein] + ATP = O-phospho-L-seryl-[protein] + ADP + H(+)</text>
        <dbReference type="Rhea" id="RHEA:17989"/>
        <dbReference type="Rhea" id="RHEA-COMP:9863"/>
        <dbReference type="Rhea" id="RHEA-COMP:11604"/>
        <dbReference type="ChEBI" id="CHEBI:15378"/>
        <dbReference type="ChEBI" id="CHEBI:29999"/>
        <dbReference type="ChEBI" id="CHEBI:30616"/>
        <dbReference type="ChEBI" id="CHEBI:83421"/>
        <dbReference type="ChEBI" id="CHEBI:456216"/>
        <dbReference type="EC" id="2.7.12.2"/>
    </reaction>
</comment>
<dbReference type="PROSITE" id="PS00108">
    <property type="entry name" value="PROTEIN_KINASE_ST"/>
    <property type="match status" value="1"/>
</dbReference>
<evidence type="ECO:0000313" key="14">
    <source>
        <dbReference type="Proteomes" id="UP000247409"/>
    </source>
</evidence>
<accession>A0A2V3J3M0</accession>
<evidence type="ECO:0000256" key="6">
    <source>
        <dbReference type="ARBA" id="ARBA00038999"/>
    </source>
</evidence>
<evidence type="ECO:0000259" key="12">
    <source>
        <dbReference type="PROSITE" id="PS50011"/>
    </source>
</evidence>
<keyword evidence="4 10" id="KW-0067">ATP-binding</keyword>
<sequence>MFSNFVNNIRSKTRSPRTSADSFSNSHSHQRVSPESTQLKLDTKLFPAKHPNAMLPSSSSSSSSATLPLTPSASTADSRHGNRSLLRFGRSKELTSDLTSDKSPLSSAALTGIREALPDRIRVDQPTSEHRFSRRGPRGQRVNSILDYSSRALNYRFQALTAETPQPPFIRAQQSHGSFQRVHSPQRLSTNPLDDTSSASASSLSRSKDDVLTNTLPHERQRTQKSGNPLRRPRASRVMSNVDHLFRRDYDSKRSLRHTHGRPEQTTSEHDNPDGSTSRKSTHPASLSLGFDTHPISRSAVRHITGSATSQSKTDLSYRKGYSAHKAGFNHSFSVTEKVFDSSGQREERVSADAACPMREKEQALANLGRSQSTPAKRTAKSKFRGLLKLSPLMVPRSQSSSNNSNVHFKFVRDSSGKRQAIKEDSIIYVGLRNQDNPSNASITGSTDQSPRVRSPQSPNRVTSSLSPSSRSSPITAANSTGALGVRSVAPTDIWNGAPRRTASGWSGNVDNHFTEADQRLYEQEYSALSTTSSATALSNSNKVREAISPLAEVTEDSFILQIEDTYIDGGFVISLNGLEGTPEKLVRKVSNGFDIDGVPTSSRNLIIVRSFDEFTRISTIRGNGTLGTGITGSVYLARHEPTGKKVAVKRINAFDEKKREQLKKELTTLISHESRFLVRSHGAFYDGKEGVHIVLEYMDRGSLDDVVSMFGKIPESVLRRITEHCLRGLKFLHENHVLHRDVKTGNILLSRRLGRAKLGDFGLARDLKESNPNANSMGEGSTSETKTFVGTFAYMSPERLHGDSYTYASDIWGLGMVVVECALGRPPFDSLHQYFDIVQAVEGTPPASLVEGKVSGDLVDFIRLSTAHNPTRRQTASQLLKHRWIEKGRDDPDALRRWLHELPGLHHDIVSERSGGSVRAQARQLERMRETNQLR</sequence>
<feature type="compositionally biased region" description="Low complexity" evidence="11">
    <location>
        <begin position="55"/>
        <end position="76"/>
    </location>
</feature>
<dbReference type="EC" id="2.7.12.2" evidence="6"/>
<feature type="compositionally biased region" description="Polar residues" evidence="11">
    <location>
        <begin position="434"/>
        <end position="457"/>
    </location>
</feature>
<feature type="compositionally biased region" description="Polar residues" evidence="11">
    <location>
        <begin position="174"/>
        <end position="196"/>
    </location>
</feature>
<evidence type="ECO:0000256" key="10">
    <source>
        <dbReference type="PROSITE-ProRule" id="PRU10141"/>
    </source>
</evidence>
<feature type="compositionally biased region" description="Polar residues" evidence="11">
    <location>
        <begin position="274"/>
        <end position="285"/>
    </location>
</feature>
<evidence type="ECO:0000256" key="2">
    <source>
        <dbReference type="ARBA" id="ARBA00022741"/>
    </source>
</evidence>
<feature type="region of interest" description="Disordered" evidence="11">
    <location>
        <begin position="174"/>
        <end position="293"/>
    </location>
</feature>
<comment type="similarity">
    <text evidence="5">Belongs to the protein kinase superfamily. STE Ser/Thr protein kinase family. MAP kinase kinase subfamily.</text>
</comment>
<feature type="region of interest" description="Disordered" evidence="11">
    <location>
        <begin position="433"/>
        <end position="483"/>
    </location>
</feature>
<keyword evidence="3 13" id="KW-0418">Kinase</keyword>
<protein>
    <recommendedName>
        <fullName evidence="6">mitogen-activated protein kinase kinase</fullName>
        <ecNumber evidence="6">2.7.12.2</ecNumber>
    </recommendedName>
</protein>
<evidence type="ECO:0000256" key="1">
    <source>
        <dbReference type="ARBA" id="ARBA00022679"/>
    </source>
</evidence>
<dbReference type="PROSITE" id="PS00107">
    <property type="entry name" value="PROTEIN_KINASE_ATP"/>
    <property type="match status" value="1"/>
</dbReference>
<feature type="compositionally biased region" description="Basic and acidic residues" evidence="11">
    <location>
        <begin position="244"/>
        <end position="254"/>
    </location>
</feature>
<dbReference type="GO" id="GO:0004708">
    <property type="term" value="F:MAP kinase kinase activity"/>
    <property type="evidence" value="ECO:0007669"/>
    <property type="project" value="UniProtKB-EC"/>
</dbReference>
<dbReference type="SUPFAM" id="SSF56112">
    <property type="entry name" value="Protein kinase-like (PK-like)"/>
    <property type="match status" value="1"/>
</dbReference>
<dbReference type="PANTHER" id="PTHR48013:SF9">
    <property type="entry name" value="DUAL SPECIFICITY MITOGEN-ACTIVATED PROTEIN KINASE KINASE 5"/>
    <property type="match status" value="1"/>
</dbReference>
<dbReference type="InterPro" id="IPR011009">
    <property type="entry name" value="Kinase-like_dom_sf"/>
</dbReference>
<dbReference type="PANTHER" id="PTHR48013">
    <property type="entry name" value="DUAL SPECIFICITY MITOGEN-ACTIVATED PROTEIN KINASE KINASE 5-RELATED"/>
    <property type="match status" value="1"/>
</dbReference>
<evidence type="ECO:0000256" key="9">
    <source>
        <dbReference type="ARBA" id="ARBA00051693"/>
    </source>
</evidence>
<evidence type="ECO:0000256" key="11">
    <source>
        <dbReference type="SAM" id="MobiDB-lite"/>
    </source>
</evidence>
<evidence type="ECO:0000256" key="3">
    <source>
        <dbReference type="ARBA" id="ARBA00022777"/>
    </source>
</evidence>
<proteinExistence type="inferred from homology"/>
<dbReference type="Pfam" id="PF00069">
    <property type="entry name" value="Pkinase"/>
    <property type="match status" value="1"/>
</dbReference>
<feature type="binding site" evidence="10">
    <location>
        <position position="650"/>
    </location>
    <ligand>
        <name>ATP</name>
        <dbReference type="ChEBI" id="CHEBI:30616"/>
    </ligand>
</feature>